<gene>
    <name evidence="2" type="ORF">PACLA_8A017345</name>
</gene>
<feature type="compositionally biased region" description="Acidic residues" evidence="1">
    <location>
        <begin position="14"/>
        <end position="28"/>
    </location>
</feature>
<reference evidence="2" key="1">
    <citation type="submission" date="2020-04" db="EMBL/GenBank/DDBJ databases">
        <authorList>
            <person name="Alioto T."/>
            <person name="Alioto T."/>
            <person name="Gomez Garrido J."/>
        </authorList>
    </citation>
    <scope>NUCLEOTIDE SEQUENCE</scope>
    <source>
        <strain evidence="2">A484AB</strain>
    </source>
</reference>
<evidence type="ECO:0000256" key="1">
    <source>
        <dbReference type="SAM" id="MobiDB-lite"/>
    </source>
</evidence>
<dbReference type="AlphaFoldDB" id="A0A7D9ER46"/>
<dbReference type="Proteomes" id="UP001152795">
    <property type="component" value="Unassembled WGS sequence"/>
</dbReference>
<proteinExistence type="predicted"/>
<feature type="compositionally biased region" description="Basic and acidic residues" evidence="1">
    <location>
        <begin position="1"/>
        <end position="13"/>
    </location>
</feature>
<evidence type="ECO:0000313" key="2">
    <source>
        <dbReference type="EMBL" id="CAB4013819.1"/>
    </source>
</evidence>
<accession>A0A7D9ER46</accession>
<feature type="non-terminal residue" evidence="2">
    <location>
        <position position="1"/>
    </location>
</feature>
<feature type="region of interest" description="Disordered" evidence="1">
    <location>
        <begin position="1"/>
        <end position="35"/>
    </location>
</feature>
<keyword evidence="3" id="KW-1185">Reference proteome</keyword>
<evidence type="ECO:0000313" key="3">
    <source>
        <dbReference type="Proteomes" id="UP001152795"/>
    </source>
</evidence>
<dbReference type="EMBL" id="CACRXK020008033">
    <property type="protein sequence ID" value="CAB4013819.1"/>
    <property type="molecule type" value="Genomic_DNA"/>
</dbReference>
<comment type="caution">
    <text evidence="2">The sequence shown here is derived from an EMBL/GenBank/DDBJ whole genome shotgun (WGS) entry which is preliminary data.</text>
</comment>
<name>A0A7D9ER46_PARCT</name>
<protein>
    <submittedName>
        <fullName evidence="2">Uncharacterized protein</fullName>
    </submittedName>
</protein>
<organism evidence="2 3">
    <name type="scientific">Paramuricea clavata</name>
    <name type="common">Red gorgonian</name>
    <name type="synonym">Violescent sea-whip</name>
    <dbReference type="NCBI Taxonomy" id="317549"/>
    <lineage>
        <taxon>Eukaryota</taxon>
        <taxon>Metazoa</taxon>
        <taxon>Cnidaria</taxon>
        <taxon>Anthozoa</taxon>
        <taxon>Octocorallia</taxon>
        <taxon>Malacalcyonacea</taxon>
        <taxon>Plexauridae</taxon>
        <taxon>Paramuricea</taxon>
    </lineage>
</organism>
<sequence length="101" mass="11689">SGQHIKLELKESQDNEMGEVDPVNEDTQEERPSDNEQLVENMMKAYERYLSQPVGEGWEQMWRKRMVPAPKKSSDELKVEKPINVPVKGLSDTEWAELLGF</sequence>